<evidence type="ECO:0000256" key="7">
    <source>
        <dbReference type="ARBA" id="ARBA00022723"/>
    </source>
</evidence>
<dbReference type="EMBL" id="NHMP01000008">
    <property type="protein sequence ID" value="OXE45663.1"/>
    <property type="molecule type" value="Genomic_DNA"/>
</dbReference>
<sequence>MEIQEIAKQIKLVILDVDGVLSDGCINISGDGELFKSFFVRDGLGIKFLQDAGIAVAICTGRTSDIVEERARELGIKLVMQGEKDKRVGFTNICIQANVEPQNVAYMGDDIPDLCLFPLVGLACAPCDAAPIALSKAAWVSTYPGGRGAVRELAEFILNSQDKFASVVQKRFGIEI</sequence>
<evidence type="ECO:0000256" key="8">
    <source>
        <dbReference type="ARBA" id="ARBA00022801"/>
    </source>
</evidence>
<comment type="cofactor">
    <cofactor evidence="2 11">
        <name>Mg(2+)</name>
        <dbReference type="ChEBI" id="CHEBI:18420"/>
    </cofactor>
</comment>
<dbReference type="EC" id="3.1.3.45" evidence="5"/>
<dbReference type="SFLD" id="SFLDG01136">
    <property type="entry name" value="C1.6:_Phosphoserine_Phosphatas"/>
    <property type="match status" value="1"/>
</dbReference>
<dbReference type="InterPro" id="IPR023214">
    <property type="entry name" value="HAD_sf"/>
</dbReference>
<comment type="similarity">
    <text evidence="3">Belongs to the KdsC family.</text>
</comment>
<comment type="subunit">
    <text evidence="4">Homotetramer.</text>
</comment>
<protein>
    <recommendedName>
        <fullName evidence="6">3-deoxy-D-manno-octulosonate 8-phosphate phosphatase KdsC</fullName>
        <ecNumber evidence="5">3.1.3.45</ecNumber>
    </recommendedName>
    <alternativeName>
        <fullName evidence="10">KDO 8-P phosphatase</fullName>
    </alternativeName>
</protein>
<feature type="binding site" evidence="11">
    <location>
        <position position="109"/>
    </location>
    <ligand>
        <name>Mg(2+)</name>
        <dbReference type="ChEBI" id="CHEBI:18420"/>
    </ligand>
</feature>
<dbReference type="PANTHER" id="PTHR21485">
    <property type="entry name" value="HAD SUPERFAMILY MEMBERS CMAS AND KDSC"/>
    <property type="match status" value="1"/>
</dbReference>
<name>A0A227KGF7_9BURK</name>
<keyword evidence="9 11" id="KW-0460">Magnesium</keyword>
<gene>
    <name evidence="12" type="ORF">ADH67_10975</name>
</gene>
<proteinExistence type="inferred from homology"/>
<dbReference type="GeneID" id="78362130"/>
<evidence type="ECO:0000256" key="6">
    <source>
        <dbReference type="ARBA" id="ARBA00020092"/>
    </source>
</evidence>
<evidence type="ECO:0000256" key="4">
    <source>
        <dbReference type="ARBA" id="ARBA00011881"/>
    </source>
</evidence>
<dbReference type="InterPro" id="IPR050793">
    <property type="entry name" value="CMP-NeuNAc_synthase"/>
</dbReference>
<evidence type="ECO:0000256" key="1">
    <source>
        <dbReference type="ARBA" id="ARBA00000898"/>
    </source>
</evidence>
<dbReference type="CDD" id="cd01630">
    <property type="entry name" value="HAD_KDO-like"/>
    <property type="match status" value="1"/>
</dbReference>
<dbReference type="GO" id="GO:0019143">
    <property type="term" value="F:3-deoxy-manno-octulosonate-8-phosphatase activity"/>
    <property type="evidence" value="ECO:0007669"/>
    <property type="project" value="UniProtKB-EC"/>
</dbReference>
<feature type="binding site" evidence="11">
    <location>
        <position position="18"/>
    </location>
    <ligand>
        <name>substrate</name>
    </ligand>
</feature>
<dbReference type="SFLD" id="SFLDG01138">
    <property type="entry name" value="C1.6.2:_Deoxy-d-mannose-octulo"/>
    <property type="match status" value="1"/>
</dbReference>
<evidence type="ECO:0000313" key="12">
    <source>
        <dbReference type="EMBL" id="OXE45663.1"/>
    </source>
</evidence>
<dbReference type="InterPro" id="IPR010023">
    <property type="entry name" value="KdsC_fam"/>
</dbReference>
<dbReference type="AlphaFoldDB" id="A0A227KGF7"/>
<keyword evidence="8" id="KW-0378">Hydrolase</keyword>
<evidence type="ECO:0000256" key="2">
    <source>
        <dbReference type="ARBA" id="ARBA00001946"/>
    </source>
</evidence>
<dbReference type="PIRSF" id="PIRSF006118">
    <property type="entry name" value="KDO8-P_Ptase"/>
    <property type="match status" value="1"/>
</dbReference>
<dbReference type="FunFam" id="3.40.50.1000:FF:000029">
    <property type="entry name" value="3-deoxy-D-manno-octulosonate 8-phosphate phosphatase KdsC"/>
    <property type="match status" value="1"/>
</dbReference>
<evidence type="ECO:0000256" key="3">
    <source>
        <dbReference type="ARBA" id="ARBA00005893"/>
    </source>
</evidence>
<dbReference type="GO" id="GO:0008781">
    <property type="term" value="F:N-acylneuraminate cytidylyltransferase activity"/>
    <property type="evidence" value="ECO:0007669"/>
    <property type="project" value="TreeGrafter"/>
</dbReference>
<accession>A0A227KGF7</accession>
<evidence type="ECO:0000313" key="13">
    <source>
        <dbReference type="Proteomes" id="UP000214610"/>
    </source>
</evidence>
<evidence type="ECO:0000256" key="10">
    <source>
        <dbReference type="ARBA" id="ARBA00031051"/>
    </source>
</evidence>
<dbReference type="Proteomes" id="UP000214610">
    <property type="component" value="Unassembled WGS sequence"/>
</dbReference>
<keyword evidence="7 11" id="KW-0479">Metal-binding</keyword>
<dbReference type="InterPro" id="IPR006549">
    <property type="entry name" value="HAD-SF_hydro_IIIA"/>
</dbReference>
<reference evidence="13" key="1">
    <citation type="submission" date="2017-05" db="EMBL/GenBank/DDBJ databases">
        <title>Improved OligoMM genomes.</title>
        <authorList>
            <person name="Garzetti D."/>
        </authorList>
    </citation>
    <scope>NUCLEOTIDE SEQUENCE [LARGE SCALE GENOMIC DNA]</scope>
    <source>
        <strain evidence="13">YL45</strain>
    </source>
</reference>
<keyword evidence="13" id="KW-1185">Reference proteome</keyword>
<dbReference type="InterPro" id="IPR036412">
    <property type="entry name" value="HAD-like_sf"/>
</dbReference>
<evidence type="ECO:0000256" key="11">
    <source>
        <dbReference type="PIRSR" id="PIRSR006118-2"/>
    </source>
</evidence>
<dbReference type="SUPFAM" id="SSF56784">
    <property type="entry name" value="HAD-like"/>
    <property type="match status" value="1"/>
</dbReference>
<organism evidence="12 13">
    <name type="scientific">Turicimonas muris</name>
    <dbReference type="NCBI Taxonomy" id="1796652"/>
    <lineage>
        <taxon>Bacteria</taxon>
        <taxon>Pseudomonadati</taxon>
        <taxon>Pseudomonadota</taxon>
        <taxon>Betaproteobacteria</taxon>
        <taxon>Burkholderiales</taxon>
        <taxon>Sutterellaceae</taxon>
        <taxon>Turicimonas</taxon>
    </lineage>
</organism>
<comment type="catalytic activity">
    <reaction evidence="1">
        <text>3-deoxy-alpha-D-manno-2-octulosonate-8-phosphate + H2O = 3-deoxy-alpha-D-manno-oct-2-ulosonate + phosphate</text>
        <dbReference type="Rhea" id="RHEA:11500"/>
        <dbReference type="ChEBI" id="CHEBI:15377"/>
        <dbReference type="ChEBI" id="CHEBI:43474"/>
        <dbReference type="ChEBI" id="CHEBI:85985"/>
        <dbReference type="ChEBI" id="CHEBI:85986"/>
        <dbReference type="EC" id="3.1.3.45"/>
    </reaction>
</comment>
<dbReference type="NCBIfam" id="TIGR01662">
    <property type="entry name" value="HAD-SF-IIIA"/>
    <property type="match status" value="1"/>
</dbReference>
<dbReference type="RefSeq" id="WP_066594176.1">
    <property type="nucleotide sequence ID" value="NZ_CAJTBZ010000003.1"/>
</dbReference>
<dbReference type="PANTHER" id="PTHR21485:SF3">
    <property type="entry name" value="N-ACYLNEURAMINATE CYTIDYLYLTRANSFERASE"/>
    <property type="match status" value="1"/>
</dbReference>
<evidence type="ECO:0000256" key="5">
    <source>
        <dbReference type="ARBA" id="ARBA00013066"/>
    </source>
</evidence>
<evidence type="ECO:0000256" key="9">
    <source>
        <dbReference type="ARBA" id="ARBA00022842"/>
    </source>
</evidence>
<dbReference type="SFLD" id="SFLDS00003">
    <property type="entry name" value="Haloacid_Dehalogenase"/>
    <property type="match status" value="1"/>
</dbReference>
<dbReference type="NCBIfam" id="TIGR01670">
    <property type="entry name" value="KdsC-phosphatas"/>
    <property type="match status" value="1"/>
</dbReference>
<feature type="binding site" evidence="11">
    <location>
        <position position="16"/>
    </location>
    <ligand>
        <name>Mg(2+)</name>
        <dbReference type="ChEBI" id="CHEBI:18420"/>
    </ligand>
</feature>
<dbReference type="Pfam" id="PF08282">
    <property type="entry name" value="Hydrolase_3"/>
    <property type="match status" value="1"/>
</dbReference>
<dbReference type="Gene3D" id="3.40.50.1000">
    <property type="entry name" value="HAD superfamily/HAD-like"/>
    <property type="match status" value="1"/>
</dbReference>
<dbReference type="GO" id="GO:0046872">
    <property type="term" value="F:metal ion binding"/>
    <property type="evidence" value="ECO:0007669"/>
    <property type="project" value="UniProtKB-KW"/>
</dbReference>
<comment type="caution">
    <text evidence="12">The sequence shown here is derived from an EMBL/GenBank/DDBJ whole genome shotgun (WGS) entry which is preliminary data.</text>
</comment>